<dbReference type="GeneID" id="136090970"/>
<dbReference type="Pfam" id="PF03184">
    <property type="entry name" value="DDE_1"/>
    <property type="match status" value="1"/>
</dbReference>
<gene>
    <name evidence="3" type="primary">LOC136090970</name>
</gene>
<dbReference type="PANTHER" id="PTHR19303">
    <property type="entry name" value="TRANSPOSON"/>
    <property type="match status" value="1"/>
</dbReference>
<dbReference type="InterPro" id="IPR050863">
    <property type="entry name" value="CenT-Element_Derived"/>
</dbReference>
<keyword evidence="2" id="KW-1185">Reference proteome</keyword>
<dbReference type="InterPro" id="IPR004875">
    <property type="entry name" value="DDE_SF_endonuclease_dom"/>
</dbReference>
<feature type="domain" description="DDE-1" evidence="1">
    <location>
        <begin position="23"/>
        <end position="152"/>
    </location>
</feature>
<dbReference type="Proteomes" id="UP001652625">
    <property type="component" value="Chromosome 14"/>
</dbReference>
<dbReference type="RefSeq" id="XP_065674023.1">
    <property type="nucleotide sequence ID" value="XM_065817951.1"/>
</dbReference>
<evidence type="ECO:0000313" key="2">
    <source>
        <dbReference type="Proteomes" id="UP001652625"/>
    </source>
</evidence>
<reference evidence="3" key="1">
    <citation type="submission" date="2025-08" db="UniProtKB">
        <authorList>
            <consortium name="RefSeq"/>
        </authorList>
    </citation>
    <scope>IDENTIFICATION</scope>
</reference>
<evidence type="ECO:0000313" key="3">
    <source>
        <dbReference type="RefSeq" id="XP_065674023.1"/>
    </source>
</evidence>
<protein>
    <submittedName>
        <fullName evidence="3">Uncharacterized protein LOC136090970</fullName>
    </submittedName>
</protein>
<sequence length="164" mass="18858">MTCGERGYSITIIGEINVQGGYTPPMLIFPRKKFKDFMLKASPKGTLGGANPSGWSNEDLFLGFMKHFVKHTRSSKENPSILLLDNHESHISIPTIQLAKYNRITMVTFHPHTSQKMQPLDRGVFSSFKTYYNNKMKDWMLKLGNTGNHQQSMMYQKLLDKLFH</sequence>
<proteinExistence type="predicted"/>
<dbReference type="PANTHER" id="PTHR19303:SF71">
    <property type="entry name" value="ZINC FINGER PHD-TYPE DOMAIN-CONTAINING PROTEIN"/>
    <property type="match status" value="1"/>
</dbReference>
<organism evidence="2 3">
    <name type="scientific">Hydra vulgaris</name>
    <name type="common">Hydra</name>
    <name type="synonym">Hydra attenuata</name>
    <dbReference type="NCBI Taxonomy" id="6087"/>
    <lineage>
        <taxon>Eukaryota</taxon>
        <taxon>Metazoa</taxon>
        <taxon>Cnidaria</taxon>
        <taxon>Hydrozoa</taxon>
        <taxon>Hydroidolina</taxon>
        <taxon>Anthoathecata</taxon>
        <taxon>Aplanulata</taxon>
        <taxon>Hydridae</taxon>
        <taxon>Hydra</taxon>
    </lineage>
</organism>
<accession>A0ABM4DHS5</accession>
<evidence type="ECO:0000259" key="1">
    <source>
        <dbReference type="Pfam" id="PF03184"/>
    </source>
</evidence>
<name>A0ABM4DHS5_HYDVU</name>